<dbReference type="GO" id="GO:0004519">
    <property type="term" value="F:endonuclease activity"/>
    <property type="evidence" value="ECO:0007669"/>
    <property type="project" value="UniProtKB-KW"/>
</dbReference>
<evidence type="ECO:0000313" key="4">
    <source>
        <dbReference type="Proteomes" id="UP001460679"/>
    </source>
</evidence>
<dbReference type="EMBL" id="CP148066">
    <property type="protein sequence ID" value="WXL28267.1"/>
    <property type="molecule type" value="Genomic_DNA"/>
</dbReference>
<evidence type="ECO:0000313" key="3">
    <source>
        <dbReference type="EMBL" id="WXL28267.1"/>
    </source>
</evidence>
<feature type="domain" description="GmrSD restriction endonucleases N-terminal" evidence="1">
    <location>
        <begin position="16"/>
        <end position="206"/>
    </location>
</feature>
<name>A0ABZ2RP61_9BACT</name>
<feature type="domain" description="GmrSD restriction endonucleases C-terminal" evidence="2">
    <location>
        <begin position="413"/>
        <end position="551"/>
    </location>
</feature>
<keyword evidence="3" id="KW-0378">Hydrolase</keyword>
<evidence type="ECO:0000259" key="2">
    <source>
        <dbReference type="Pfam" id="PF07510"/>
    </source>
</evidence>
<dbReference type="Proteomes" id="UP001460679">
    <property type="component" value="Chromosome"/>
</dbReference>
<keyword evidence="3" id="KW-0255">Endonuclease</keyword>
<dbReference type="RefSeq" id="WP_205498168.1">
    <property type="nucleotide sequence ID" value="NZ_CP148066.1"/>
</dbReference>
<dbReference type="Pfam" id="PF07510">
    <property type="entry name" value="GmrSD_C"/>
    <property type="match status" value="1"/>
</dbReference>
<gene>
    <name evidence="3" type="ORF">WG616_02770</name>
</gene>
<evidence type="ECO:0000259" key="1">
    <source>
        <dbReference type="Pfam" id="PF03235"/>
    </source>
</evidence>
<dbReference type="PANTHER" id="PTHR35149">
    <property type="entry name" value="SLL5132 PROTEIN"/>
    <property type="match status" value="1"/>
</dbReference>
<protein>
    <submittedName>
        <fullName evidence="3">DUF262 domain-containing HNH endonuclease family protein</fullName>
    </submittedName>
</protein>
<dbReference type="Pfam" id="PF03235">
    <property type="entry name" value="GmrSD_N"/>
    <property type="match status" value="1"/>
</dbReference>
<reference evidence="3" key="1">
    <citation type="submission" date="2024-03" db="EMBL/GenBank/DDBJ databases">
        <title>Complete genome sequence of Mycoplasma gypis type strain B1/T1.</title>
        <authorList>
            <person name="Spergser J."/>
        </authorList>
    </citation>
    <scope>NUCLEOTIDE SEQUENCE [LARGE SCALE GENOMIC DNA]</scope>
    <source>
        <strain evidence="3">B1/T1</strain>
    </source>
</reference>
<proteinExistence type="predicted"/>
<dbReference type="InterPro" id="IPR004919">
    <property type="entry name" value="GmrSD_N"/>
</dbReference>
<sequence length="697" mass="83336">MEIKKITLGKYLDTWKKLIVPAFQRDYCWEEQQIQEIFEKIQKSKKNIFLGMITLKKEGDDTFSIIDGQQRLTTLFLILLFLINFQNIANNDHYNIIFKNQNDYTQFKNINDILKKMKNKEEVIDLFVPKNNFMENAFLTIKNYYQKIVSNYQEAHFLVEKIKNIEMGLILLDDEENDDNPSEIYRTINATGKKLSQVDLIKNFLLMNDINDENFEKWKKIDNILKNDTKDKELFFLNYLVYDDNASQLNIKKTYDYFLNVDKYRKQNKTFILNNLNKYLEMYKILLNQKYDKYNERINNSLENWREVNMFDAAPFLIKVMEKYDNKKIDEEEFTRIVDLITSYQVRIQLSGKNANTKFLFKKLDEIIETEMKISQQNDDSNKKRNILLSDFLSDFLRNSIEKRGYRDAKLISDDELLSYLEVVPFYVDKKSNKFAKFILNKIETFESQEKIKILNYDDIQLEHIMPRILDKENIWKNELGIDWEKIHNENLHLLGNITLTAKNQEISNKSFAKKKALYKESKYSNINNSILNKNKWTENEIKNRTKLLVDKITKIYPVPKLKNVKREEKTLDKTITINTADENITGFKISKIKNEWFYLDKPSVALFFKSVAKELYKYYPEKFKELCESDECKFLITKEFFENLDKTSKVICNLDKNVLLDFHGSSKELLRRTISLIKEIDEKLLEDFKIEIKSKK</sequence>
<organism evidence="3 4">
    <name type="scientific">[Mycoplasma] gypis</name>
    <dbReference type="NCBI Taxonomy" id="92404"/>
    <lineage>
        <taxon>Bacteria</taxon>
        <taxon>Bacillati</taxon>
        <taxon>Mycoplasmatota</taxon>
        <taxon>Mycoplasmoidales</taxon>
        <taxon>Metamycoplasmataceae</taxon>
        <taxon>Metamycoplasma</taxon>
    </lineage>
</organism>
<keyword evidence="3" id="KW-0540">Nuclease</keyword>
<accession>A0ABZ2RP61</accession>
<dbReference type="PANTHER" id="PTHR35149:SF1">
    <property type="entry name" value="DUF5655 DOMAIN-CONTAINING PROTEIN"/>
    <property type="match status" value="1"/>
</dbReference>
<keyword evidence="4" id="KW-1185">Reference proteome</keyword>
<dbReference type="InterPro" id="IPR011089">
    <property type="entry name" value="GmrSD_C"/>
</dbReference>